<keyword evidence="3" id="KW-1185">Reference proteome</keyword>
<dbReference type="Pfam" id="PF03372">
    <property type="entry name" value="Exo_endo_phos"/>
    <property type="match status" value="1"/>
</dbReference>
<dbReference type="PANTHER" id="PTHR12121:SF36">
    <property type="entry name" value="ENDONUCLEASE_EXONUCLEASE_PHOSPHATASE DOMAIN-CONTAINING PROTEIN"/>
    <property type="match status" value="1"/>
</dbReference>
<evidence type="ECO:0000313" key="2">
    <source>
        <dbReference type="EMBL" id="SMG16215.1"/>
    </source>
</evidence>
<dbReference type="Gene3D" id="3.60.10.10">
    <property type="entry name" value="Endonuclease/exonuclease/phosphatase"/>
    <property type="match status" value="1"/>
</dbReference>
<name>A0A1X7IN91_9MICO</name>
<organism evidence="2 3">
    <name type="scientific">Agreia pratensis</name>
    <dbReference type="NCBI Taxonomy" id="150121"/>
    <lineage>
        <taxon>Bacteria</taxon>
        <taxon>Bacillati</taxon>
        <taxon>Actinomycetota</taxon>
        <taxon>Actinomycetes</taxon>
        <taxon>Micrococcales</taxon>
        <taxon>Microbacteriaceae</taxon>
        <taxon>Agreia</taxon>
    </lineage>
</organism>
<dbReference type="CDD" id="cd09083">
    <property type="entry name" value="EEP-1"/>
    <property type="match status" value="1"/>
</dbReference>
<dbReference type="Proteomes" id="UP000193244">
    <property type="component" value="Unassembled WGS sequence"/>
</dbReference>
<reference evidence="3" key="1">
    <citation type="submission" date="2017-04" db="EMBL/GenBank/DDBJ databases">
        <authorList>
            <person name="Varghese N."/>
            <person name="Submissions S."/>
        </authorList>
    </citation>
    <scope>NUCLEOTIDE SEQUENCE [LARGE SCALE GENOMIC DNA]</scope>
    <source>
        <strain evidence="3">VKM Ac-2510</strain>
    </source>
</reference>
<dbReference type="OrthoDB" id="9793162at2"/>
<dbReference type="PANTHER" id="PTHR12121">
    <property type="entry name" value="CARBON CATABOLITE REPRESSOR PROTEIN 4"/>
    <property type="match status" value="1"/>
</dbReference>
<evidence type="ECO:0000313" key="3">
    <source>
        <dbReference type="Proteomes" id="UP000193244"/>
    </source>
</evidence>
<keyword evidence="2" id="KW-0540">Nuclease</keyword>
<dbReference type="SUPFAM" id="SSF56219">
    <property type="entry name" value="DNase I-like"/>
    <property type="match status" value="1"/>
</dbReference>
<dbReference type="InterPro" id="IPR050410">
    <property type="entry name" value="CCR4/nocturin_mRNA_transcr"/>
</dbReference>
<sequence length="293" mass="32207">MTDAPIFGQAHAPDLHVMTYNIRRRMRQNAPGSPDLWSKRQPLLRQLISRERPTVLATQEALPDQALFISAVLGPHYRRIGYGRNADGTGEGCPLFYDSRRLHLESWRQIALSETPDVAGSRSWGNLIPRVAVVARFIDVKTHEPLRVVSTHFDHISRRARLRSAEQLAAIASSSDESIIVMGDMNTDVGTVPYDAIVGDAGPLVDAWSAAGVRLTAPWGTFSNYRAPKTGTKRIDWILVSPDLEVREAAINASRFDGAAASDHEPVQVMLRRRADPAGEVVKKMRSAGSIGG</sequence>
<accession>A0A1X7IN91</accession>
<keyword evidence="2" id="KW-0269">Exonuclease</keyword>
<proteinExistence type="predicted"/>
<dbReference type="RefSeq" id="WP_085482911.1">
    <property type="nucleotide sequence ID" value="NZ_FXAY01000001.1"/>
</dbReference>
<dbReference type="STRING" id="150121.SAMN06296010_0681"/>
<dbReference type="GO" id="GO:0000175">
    <property type="term" value="F:3'-5'-RNA exonuclease activity"/>
    <property type="evidence" value="ECO:0007669"/>
    <property type="project" value="TreeGrafter"/>
</dbReference>
<dbReference type="EMBL" id="FXAY01000001">
    <property type="protein sequence ID" value="SMG16215.1"/>
    <property type="molecule type" value="Genomic_DNA"/>
</dbReference>
<dbReference type="AlphaFoldDB" id="A0A1X7IN91"/>
<gene>
    <name evidence="2" type="ORF">SAMN06296010_0681</name>
</gene>
<keyword evidence="2" id="KW-0378">Hydrolase</keyword>
<evidence type="ECO:0000259" key="1">
    <source>
        <dbReference type="Pfam" id="PF03372"/>
    </source>
</evidence>
<feature type="domain" description="Endonuclease/exonuclease/phosphatase" evidence="1">
    <location>
        <begin position="18"/>
        <end position="264"/>
    </location>
</feature>
<protein>
    <submittedName>
        <fullName evidence="2">Metal-dependent hydrolase, endonuclease/exonuclease/phosphatase family</fullName>
    </submittedName>
</protein>
<dbReference type="InterPro" id="IPR005135">
    <property type="entry name" value="Endo/exonuclease/phosphatase"/>
</dbReference>
<keyword evidence="2" id="KW-0255">Endonuclease</keyword>
<dbReference type="InterPro" id="IPR036691">
    <property type="entry name" value="Endo/exonu/phosph_ase_sf"/>
</dbReference>
<dbReference type="GO" id="GO:0004519">
    <property type="term" value="F:endonuclease activity"/>
    <property type="evidence" value="ECO:0007669"/>
    <property type="project" value="UniProtKB-KW"/>
</dbReference>